<keyword evidence="3 10" id="KW-0813">Transport</keyword>
<keyword evidence="5 10" id="KW-0812">Transmembrane</keyword>
<comment type="similarity">
    <text evidence="2 10">Belongs to the SecG family.</text>
</comment>
<evidence type="ECO:0000313" key="12">
    <source>
        <dbReference type="Proteomes" id="UP000273977"/>
    </source>
</evidence>
<sequence length="77" mass="8104">MYNILLTVLIIIAFLLILVVVAQPSKGNSASNLTGGGDAMSGKKRKARGFEAVLNRFTVILGLAFMVIALLLANLSA</sequence>
<comment type="subcellular location">
    <subcellularLocation>
        <location evidence="1 10">Cell membrane</location>
        <topology evidence="1 10">Multi-pass membrane protein</topology>
    </subcellularLocation>
</comment>
<dbReference type="InterPro" id="IPR004692">
    <property type="entry name" value="SecG"/>
</dbReference>
<keyword evidence="6 10" id="KW-0653">Protein transport</keyword>
<dbReference type="GO" id="GO:0065002">
    <property type="term" value="P:intracellular protein transmembrane transport"/>
    <property type="evidence" value="ECO:0007669"/>
    <property type="project" value="TreeGrafter"/>
</dbReference>
<dbReference type="Pfam" id="PF03840">
    <property type="entry name" value="SecG"/>
    <property type="match status" value="1"/>
</dbReference>
<keyword evidence="4 10" id="KW-1003">Cell membrane</keyword>
<evidence type="ECO:0000256" key="10">
    <source>
        <dbReference type="RuleBase" id="RU365087"/>
    </source>
</evidence>
<evidence type="ECO:0000256" key="6">
    <source>
        <dbReference type="ARBA" id="ARBA00022927"/>
    </source>
</evidence>
<dbReference type="GO" id="GO:0043952">
    <property type="term" value="P:protein transport by the Sec complex"/>
    <property type="evidence" value="ECO:0007669"/>
    <property type="project" value="TreeGrafter"/>
</dbReference>
<evidence type="ECO:0000256" key="9">
    <source>
        <dbReference type="ARBA" id="ARBA00023136"/>
    </source>
</evidence>
<evidence type="ECO:0000256" key="8">
    <source>
        <dbReference type="ARBA" id="ARBA00023010"/>
    </source>
</evidence>
<gene>
    <name evidence="11" type="primary">secG</name>
    <name evidence="11" type="ORF">EF384_00785</name>
</gene>
<keyword evidence="7 10" id="KW-1133">Transmembrane helix</keyword>
<evidence type="ECO:0000313" key="11">
    <source>
        <dbReference type="EMBL" id="RPA64981.1"/>
    </source>
</evidence>
<dbReference type="NCBIfam" id="TIGR00810">
    <property type="entry name" value="secG"/>
    <property type="match status" value="1"/>
</dbReference>
<evidence type="ECO:0000256" key="5">
    <source>
        <dbReference type="ARBA" id="ARBA00022692"/>
    </source>
</evidence>
<dbReference type="GO" id="GO:0005886">
    <property type="term" value="C:plasma membrane"/>
    <property type="evidence" value="ECO:0007669"/>
    <property type="project" value="UniProtKB-SubCell"/>
</dbReference>
<reference evidence="11 12" key="1">
    <citation type="submission" date="2018-11" db="EMBL/GenBank/DDBJ databases">
        <title>Aerococcus sp. SJQ22, whole genome shotgun sequence.</title>
        <authorList>
            <person name="Sun L."/>
            <person name="Gao X."/>
            <person name="Chen W."/>
            <person name="Huang K."/>
        </authorList>
    </citation>
    <scope>NUCLEOTIDE SEQUENCE [LARGE SCALE GENOMIC DNA]</scope>
    <source>
        <strain evidence="11 12">SJQ22</strain>
    </source>
</reference>
<keyword evidence="8 10" id="KW-0811">Translocation</keyword>
<dbReference type="PRINTS" id="PR01651">
    <property type="entry name" value="SECGEXPORT"/>
</dbReference>
<dbReference type="GO" id="GO:0015450">
    <property type="term" value="F:protein-transporting ATPase activity"/>
    <property type="evidence" value="ECO:0007669"/>
    <property type="project" value="UniProtKB-UniRule"/>
</dbReference>
<protein>
    <recommendedName>
        <fullName evidence="10">Protein-export membrane protein SecG</fullName>
    </recommendedName>
</protein>
<dbReference type="AlphaFoldDB" id="A0A3N4H0W2"/>
<evidence type="ECO:0000256" key="7">
    <source>
        <dbReference type="ARBA" id="ARBA00022989"/>
    </source>
</evidence>
<evidence type="ECO:0000256" key="1">
    <source>
        <dbReference type="ARBA" id="ARBA00004651"/>
    </source>
</evidence>
<comment type="caution">
    <text evidence="11">The sequence shown here is derived from an EMBL/GenBank/DDBJ whole genome shotgun (WGS) entry which is preliminary data.</text>
</comment>
<keyword evidence="12" id="KW-1185">Reference proteome</keyword>
<dbReference type="PANTHER" id="PTHR34182:SF1">
    <property type="entry name" value="PROTEIN-EXPORT MEMBRANE PROTEIN SECG"/>
    <property type="match status" value="1"/>
</dbReference>
<keyword evidence="9 10" id="KW-0472">Membrane</keyword>
<dbReference type="RefSeq" id="WP_123779088.1">
    <property type="nucleotide sequence ID" value="NZ_RKMG01000002.1"/>
</dbReference>
<feature type="transmembrane region" description="Helical" evidence="10">
    <location>
        <begin position="53"/>
        <end position="73"/>
    </location>
</feature>
<evidence type="ECO:0000256" key="2">
    <source>
        <dbReference type="ARBA" id="ARBA00008445"/>
    </source>
</evidence>
<dbReference type="Proteomes" id="UP000273977">
    <property type="component" value="Unassembled WGS sequence"/>
</dbReference>
<comment type="caution">
    <text evidence="10">Lacks conserved residue(s) required for the propagation of feature annotation.</text>
</comment>
<evidence type="ECO:0000256" key="3">
    <source>
        <dbReference type="ARBA" id="ARBA00022448"/>
    </source>
</evidence>
<dbReference type="GO" id="GO:0009306">
    <property type="term" value="P:protein secretion"/>
    <property type="evidence" value="ECO:0007669"/>
    <property type="project" value="UniProtKB-UniRule"/>
</dbReference>
<evidence type="ECO:0000256" key="4">
    <source>
        <dbReference type="ARBA" id="ARBA00022475"/>
    </source>
</evidence>
<dbReference type="OrthoDB" id="1651166at2"/>
<proteinExistence type="inferred from homology"/>
<organism evidence="11 12">
    <name type="scientific">Aerococcus agrisoli</name>
    <dbReference type="NCBI Taxonomy" id="2487350"/>
    <lineage>
        <taxon>Bacteria</taxon>
        <taxon>Bacillati</taxon>
        <taxon>Bacillota</taxon>
        <taxon>Bacilli</taxon>
        <taxon>Lactobacillales</taxon>
        <taxon>Aerococcaceae</taxon>
        <taxon>Aerococcus</taxon>
    </lineage>
</organism>
<name>A0A3N4H0W2_9LACT</name>
<comment type="function">
    <text evidence="10">Involved in protein export. Participates in an early event of protein translocation.</text>
</comment>
<dbReference type="EMBL" id="RKMG01000002">
    <property type="protein sequence ID" value="RPA64981.1"/>
    <property type="molecule type" value="Genomic_DNA"/>
</dbReference>
<accession>A0A3N4H0W2</accession>
<dbReference type="PANTHER" id="PTHR34182">
    <property type="entry name" value="PROTEIN-EXPORT MEMBRANE PROTEIN SECG"/>
    <property type="match status" value="1"/>
</dbReference>